<gene>
    <name evidence="1" type="ORF">H8K33_05565</name>
</gene>
<dbReference type="EMBL" id="JACOFU010000002">
    <property type="protein sequence ID" value="MBC3830966.1"/>
    <property type="molecule type" value="Genomic_DNA"/>
</dbReference>
<evidence type="ECO:0000313" key="1">
    <source>
        <dbReference type="EMBL" id="MBC3830966.1"/>
    </source>
</evidence>
<reference evidence="1 2" key="1">
    <citation type="submission" date="2020-08" db="EMBL/GenBank/DDBJ databases">
        <title>Novel species isolated from subtropical streams in China.</title>
        <authorList>
            <person name="Lu H."/>
        </authorList>
    </citation>
    <scope>NUCLEOTIDE SEQUENCE [LARGE SCALE GENOMIC DNA]</scope>
    <source>
        <strain evidence="1 2">KCTC 52442</strain>
    </source>
</reference>
<name>A0ABR6XN84_9BURK</name>
<sequence>MRPIIFLDIDDVIAIDPSFTGITVYDALQNDWTTIDKDFWQQLFLAEAIESLSLLHQRFFCQYGISSSWSNYLTQHQIKYAFLCSSWLMKVKNDKSSLP</sequence>
<keyword evidence="2" id="KW-1185">Reference proteome</keyword>
<dbReference type="RefSeq" id="WP_186890003.1">
    <property type="nucleotide sequence ID" value="NZ_JACOFU010000002.1"/>
</dbReference>
<comment type="caution">
    <text evidence="1">The sequence shown here is derived from an EMBL/GenBank/DDBJ whole genome shotgun (WGS) entry which is preliminary data.</text>
</comment>
<organism evidence="1 2">
    <name type="scientific">Undibacterium amnicola</name>
    <dbReference type="NCBI Taxonomy" id="1834038"/>
    <lineage>
        <taxon>Bacteria</taxon>
        <taxon>Pseudomonadati</taxon>
        <taxon>Pseudomonadota</taxon>
        <taxon>Betaproteobacteria</taxon>
        <taxon>Burkholderiales</taxon>
        <taxon>Oxalobacteraceae</taxon>
        <taxon>Undibacterium</taxon>
    </lineage>
</organism>
<proteinExistence type="predicted"/>
<accession>A0ABR6XN84</accession>
<protein>
    <submittedName>
        <fullName evidence="1">Uncharacterized protein</fullName>
    </submittedName>
</protein>
<dbReference type="Proteomes" id="UP000643610">
    <property type="component" value="Unassembled WGS sequence"/>
</dbReference>
<evidence type="ECO:0000313" key="2">
    <source>
        <dbReference type="Proteomes" id="UP000643610"/>
    </source>
</evidence>